<proteinExistence type="predicted"/>
<name>A0A1E1WMD0_PECGO</name>
<dbReference type="EMBL" id="GDQN01002894">
    <property type="protein sequence ID" value="JAT88160.1"/>
    <property type="molecule type" value="Transcribed_RNA"/>
</dbReference>
<sequence>MDRERVETERRTFFERVSVLLAEVKQLGDEKNSLIKEILQNLETQIKNSCWEIRALRDLELSSAAAPDVYDLIRTAPFELRTTRDSADQATTHKPEENTAQPAAQVAAKRSAQSSSQQSEPKRFKQEPKNNRKEPEDVSLQDEEVNLTASSLNNASVKIKLEVDSDEEPSTSYASQIIEEPSTSYAAQIKEEPSTTYVSPIKEEPSTSYASKINEAPSTSYASQINEAPSTSYASQIKEEPSTSYASQIKSISNESECSPRAHIASRLIFESDDDYDSPPVSTSGIKFEGDDIDADAPPNHNFDTKMKTIVAAWQAKLDNFEAVFARKTELDSDDDTDEASTSASQVTDPFDESD</sequence>
<gene>
    <name evidence="2" type="ORF">g.136</name>
    <name evidence="3" type="ORF">g.138</name>
</gene>
<feature type="compositionally biased region" description="Basic and acidic residues" evidence="1">
    <location>
        <begin position="83"/>
        <end position="97"/>
    </location>
</feature>
<feature type="compositionally biased region" description="Low complexity" evidence="1">
    <location>
        <begin position="100"/>
        <end position="119"/>
    </location>
</feature>
<protein>
    <submittedName>
        <fullName evidence="3">Uncharacterized protein</fullName>
    </submittedName>
</protein>
<feature type="compositionally biased region" description="Basic and acidic residues" evidence="1">
    <location>
        <begin position="120"/>
        <end position="136"/>
    </location>
</feature>
<evidence type="ECO:0000313" key="3">
    <source>
        <dbReference type="EMBL" id="JAT88160.1"/>
    </source>
</evidence>
<evidence type="ECO:0000313" key="2">
    <source>
        <dbReference type="EMBL" id="JAT85680.1"/>
    </source>
</evidence>
<feature type="region of interest" description="Disordered" evidence="1">
    <location>
        <begin position="83"/>
        <end position="143"/>
    </location>
</feature>
<evidence type="ECO:0000256" key="1">
    <source>
        <dbReference type="SAM" id="MobiDB-lite"/>
    </source>
</evidence>
<reference evidence="3" key="1">
    <citation type="submission" date="2015-09" db="EMBL/GenBank/DDBJ databases">
        <title>De novo assembly of Pectinophora gossypiella (Pink Bollworm) gut transcriptome.</title>
        <authorList>
            <person name="Tassone E.E."/>
        </authorList>
    </citation>
    <scope>NUCLEOTIDE SEQUENCE</scope>
</reference>
<accession>A0A1E1WMD0</accession>
<feature type="region of interest" description="Disordered" evidence="1">
    <location>
        <begin position="330"/>
        <end position="355"/>
    </location>
</feature>
<organism evidence="3">
    <name type="scientific">Pectinophora gossypiella</name>
    <name type="common">Cotton pink bollworm</name>
    <name type="synonym">Depressaria gossypiella</name>
    <dbReference type="NCBI Taxonomy" id="13191"/>
    <lineage>
        <taxon>Eukaryota</taxon>
        <taxon>Metazoa</taxon>
        <taxon>Ecdysozoa</taxon>
        <taxon>Arthropoda</taxon>
        <taxon>Hexapoda</taxon>
        <taxon>Insecta</taxon>
        <taxon>Pterygota</taxon>
        <taxon>Neoptera</taxon>
        <taxon>Endopterygota</taxon>
        <taxon>Lepidoptera</taxon>
        <taxon>Glossata</taxon>
        <taxon>Ditrysia</taxon>
        <taxon>Gelechioidea</taxon>
        <taxon>Gelechiidae</taxon>
        <taxon>Apatetrinae</taxon>
        <taxon>Pectinophora</taxon>
    </lineage>
</organism>
<dbReference type="AlphaFoldDB" id="A0A1E1WMD0"/>
<dbReference type="EMBL" id="GDQN01005374">
    <property type="protein sequence ID" value="JAT85680.1"/>
    <property type="molecule type" value="Transcribed_RNA"/>
</dbReference>